<comment type="caution">
    <text evidence="2">The sequence shown here is derived from an EMBL/GenBank/DDBJ whole genome shotgun (WGS) entry which is preliminary data.</text>
</comment>
<dbReference type="GO" id="GO:1904680">
    <property type="term" value="F:peptide transmembrane transporter activity"/>
    <property type="evidence" value="ECO:0007669"/>
    <property type="project" value="TreeGrafter"/>
</dbReference>
<proteinExistence type="predicted"/>
<dbReference type="Gene3D" id="3.90.76.10">
    <property type="entry name" value="Dipeptide-binding Protein, Domain 1"/>
    <property type="match status" value="1"/>
</dbReference>
<dbReference type="EMBL" id="LZKJ01000050">
    <property type="protein sequence ID" value="OBI50575.1"/>
    <property type="molecule type" value="Genomic_DNA"/>
</dbReference>
<dbReference type="Proteomes" id="UP000093592">
    <property type="component" value="Unassembled WGS sequence"/>
</dbReference>
<dbReference type="RefSeq" id="WP_065013402.1">
    <property type="nucleotide sequence ID" value="NZ_LZKJ01000050.1"/>
</dbReference>
<dbReference type="PIRSF" id="PIRSF002741">
    <property type="entry name" value="MppA"/>
    <property type="match status" value="1"/>
</dbReference>
<dbReference type="PANTHER" id="PTHR30290:SF65">
    <property type="entry name" value="MONOACYL PHOSPHATIDYLINOSITOL TETRAMANNOSIDE-BINDING PROTEIN LPQW-RELATED"/>
    <property type="match status" value="1"/>
</dbReference>
<dbReference type="Gene3D" id="3.40.190.10">
    <property type="entry name" value="Periplasmic binding protein-like II"/>
    <property type="match status" value="1"/>
</dbReference>
<accession>A0A1A2ZJZ3</accession>
<feature type="domain" description="Solute-binding protein family 5" evidence="1">
    <location>
        <begin position="100"/>
        <end position="460"/>
    </location>
</feature>
<evidence type="ECO:0000313" key="3">
    <source>
        <dbReference type="Proteomes" id="UP000093592"/>
    </source>
</evidence>
<gene>
    <name evidence="2" type="ORF">A5707_15185</name>
</gene>
<reference evidence="3" key="1">
    <citation type="submission" date="2016-06" db="EMBL/GenBank/DDBJ databases">
        <authorList>
            <person name="Sutton G."/>
            <person name="Brinkac L."/>
            <person name="Sanka R."/>
            <person name="Adams M."/>
            <person name="Lau E."/>
            <person name="Sam S."/>
            <person name="Sreng N."/>
            <person name="Him V."/>
            <person name="Kerleguer A."/>
            <person name="Cheng S."/>
        </authorList>
    </citation>
    <scope>NUCLEOTIDE SEQUENCE [LARGE SCALE GENOMIC DNA]</scope>
    <source>
        <strain evidence="3">E861</strain>
    </source>
</reference>
<sequence length="541" mass="57998">MLVTGCSAGTIEIPGAGGTAKVGTTSDINPQDPATLREGGSLRLALSEFPPNFNTLNIDGNTGDVGSIMKPTLPRAFNIGPDGSATVNTDYFTSVELTGTNPQVVTYTINPKATWSDGTPVTWEDIAAQIHATSGVDKAFAIAGPNGSDRVASVTRGVNDRQAVMTFAKPYAEWRGMFAGNSMLLPKSMTADPEVFNSGQLTRPGPSAGPFIVSSLDRSAQRVVLTRNPKWWGKTPLLDNITFMVLDDAARLPALQNNTIDATGVGSLDQLTVARRTDGISIRRASAPMWNHFTINGAEGSILADKALRRAVAKGIDRQMIANVTQRGLANDPAPLNNHVYVAGQEGYQDNSAVVAYDPEQAKRELDDLGWKLNGKFREKNGRQLVIRDVLYDAQSNRQFAQITQHNLAQIGVKLQLDVKAGGGFFTRYVNVGDFDITQFSWIGDAFPLAGLTQIYASHGEGNYGKIGSPQIDAKIEQTLAELDPAKARALANDVDTLLWDEVFSLPLTQSPGDIAVRSSLANFGAPGLADLDYTAIGFTR</sequence>
<dbReference type="InterPro" id="IPR000914">
    <property type="entry name" value="SBP_5_dom"/>
</dbReference>
<dbReference type="GO" id="GO:0015833">
    <property type="term" value="P:peptide transport"/>
    <property type="evidence" value="ECO:0007669"/>
    <property type="project" value="TreeGrafter"/>
</dbReference>
<dbReference type="GO" id="GO:0043190">
    <property type="term" value="C:ATP-binding cassette (ABC) transporter complex"/>
    <property type="evidence" value="ECO:0007669"/>
    <property type="project" value="InterPro"/>
</dbReference>
<dbReference type="GO" id="GO:0042597">
    <property type="term" value="C:periplasmic space"/>
    <property type="evidence" value="ECO:0007669"/>
    <property type="project" value="UniProtKB-ARBA"/>
</dbReference>
<dbReference type="InterPro" id="IPR039424">
    <property type="entry name" value="SBP_5"/>
</dbReference>
<protein>
    <recommendedName>
        <fullName evidence="1">Solute-binding protein family 5 domain-containing protein</fullName>
    </recommendedName>
</protein>
<dbReference type="InterPro" id="IPR030678">
    <property type="entry name" value="Peptide/Ni-bd"/>
</dbReference>
<dbReference type="OrthoDB" id="7888869at2"/>
<dbReference type="SUPFAM" id="SSF53850">
    <property type="entry name" value="Periplasmic binding protein-like II"/>
    <property type="match status" value="1"/>
</dbReference>
<dbReference type="CDD" id="cd08501">
    <property type="entry name" value="PBP2_Lpqw"/>
    <property type="match status" value="1"/>
</dbReference>
<dbReference type="Gene3D" id="3.10.105.10">
    <property type="entry name" value="Dipeptide-binding Protein, Domain 3"/>
    <property type="match status" value="1"/>
</dbReference>
<evidence type="ECO:0000259" key="1">
    <source>
        <dbReference type="Pfam" id="PF00496"/>
    </source>
</evidence>
<dbReference type="PANTHER" id="PTHR30290">
    <property type="entry name" value="PERIPLASMIC BINDING COMPONENT OF ABC TRANSPORTER"/>
    <property type="match status" value="1"/>
</dbReference>
<name>A0A1A2ZJZ3_9MYCO</name>
<evidence type="ECO:0000313" key="2">
    <source>
        <dbReference type="EMBL" id="OBI50575.1"/>
    </source>
</evidence>
<dbReference type="AlphaFoldDB" id="A0A1A2ZJZ3"/>
<organism evidence="2 3">
    <name type="scientific">Mycobacterium kyorinense</name>
    <dbReference type="NCBI Taxonomy" id="487514"/>
    <lineage>
        <taxon>Bacteria</taxon>
        <taxon>Bacillati</taxon>
        <taxon>Actinomycetota</taxon>
        <taxon>Actinomycetes</taxon>
        <taxon>Mycobacteriales</taxon>
        <taxon>Mycobacteriaceae</taxon>
        <taxon>Mycobacterium</taxon>
    </lineage>
</organism>
<dbReference type="Pfam" id="PF00496">
    <property type="entry name" value="SBP_bac_5"/>
    <property type="match status" value="1"/>
</dbReference>